<accession>A0A0P9M208</accession>
<protein>
    <submittedName>
        <fullName evidence="1">Uncharacterized protein</fullName>
    </submittedName>
</protein>
<evidence type="ECO:0000313" key="2">
    <source>
        <dbReference type="Proteomes" id="UP000050411"/>
    </source>
</evidence>
<gene>
    <name evidence="1" type="ORF">ALO92_101403</name>
</gene>
<dbReference type="Proteomes" id="UP000050411">
    <property type="component" value="Unassembled WGS sequence"/>
</dbReference>
<organism evidence="1 2">
    <name type="scientific">Pseudomonas congelans</name>
    <dbReference type="NCBI Taxonomy" id="200452"/>
    <lineage>
        <taxon>Bacteria</taxon>
        <taxon>Pseudomonadati</taxon>
        <taxon>Pseudomonadota</taxon>
        <taxon>Gammaproteobacteria</taxon>
        <taxon>Pseudomonadales</taxon>
        <taxon>Pseudomonadaceae</taxon>
        <taxon>Pseudomonas</taxon>
    </lineage>
</organism>
<proteinExistence type="predicted"/>
<comment type="caution">
    <text evidence="1">The sequence shown here is derived from an EMBL/GenBank/DDBJ whole genome shotgun (WGS) entry which is preliminary data.</text>
</comment>
<name>A0A0P9M208_9PSED</name>
<evidence type="ECO:0000313" key="1">
    <source>
        <dbReference type="EMBL" id="KPW85343.1"/>
    </source>
</evidence>
<reference evidence="1 2" key="1">
    <citation type="submission" date="2015-09" db="EMBL/GenBank/DDBJ databases">
        <title>Genome announcement of multiple Pseudomonas syringae strains.</title>
        <authorList>
            <person name="Thakur S."/>
            <person name="Wang P.W."/>
            <person name="Gong Y."/>
            <person name="Weir B.S."/>
            <person name="Guttman D.S."/>
        </authorList>
    </citation>
    <scope>NUCLEOTIDE SEQUENCE [LARGE SCALE GENOMIC DNA]</scope>
    <source>
        <strain evidence="1 2">ICMP19117</strain>
    </source>
</reference>
<sequence length="127" mass="14164">MLKNTTEGRVILSSSSAINDSMPGRCQPTVELDVPKSIPQARAGDWSFMSFTFQSKNGRAVYVSAGKLRSATRRLYLPGCICGQGLNWGPLPPILKGFSVDPVVGHYVVELSTRRQRQLVYLYIFRR</sequence>
<dbReference type="AlphaFoldDB" id="A0A0P9M208"/>
<dbReference type="EMBL" id="LJQB01000045">
    <property type="protein sequence ID" value="KPW85343.1"/>
    <property type="molecule type" value="Genomic_DNA"/>
</dbReference>